<dbReference type="GO" id="GO:0004993">
    <property type="term" value="F:G protein-coupled serotonin receptor activity"/>
    <property type="evidence" value="ECO:0007669"/>
    <property type="project" value="TreeGrafter"/>
</dbReference>
<keyword evidence="6 13" id="KW-0297">G-protein coupled receptor</keyword>
<feature type="domain" description="G-protein coupled receptors family 1 profile" evidence="16">
    <location>
        <begin position="43"/>
        <end position="439"/>
    </location>
</feature>
<feature type="compositionally biased region" description="Polar residues" evidence="15">
    <location>
        <begin position="228"/>
        <end position="238"/>
    </location>
</feature>
<sequence length="465" mass="51442">MNNSTYINSSTENVVALESPYKTVEVVFIVLVAGSLSLVTIIGNILVMVSIKVNRHLQTVNNYFLFSLACADLIIGIFSMNLYTLYTVIGYWPLGPVVCDLWLALDYVVSNASVMNLLIISFDRYFCVTKPLTYPVKRTTKMAGMMIAAAWVLSFILWAPAILFWQFIVGGRTVPDGDCYIQFFSNPAVTFGTAIAAFYLPVIIMTVLYWQISRASKSRIKKGKKEAAQNQETVSPSLVQGKIVKPNNNNIPTSGDGLEHSKIQNGKTSEETVTNNCVQGEKESSNDSTSVSVVASNLKEDEATKDAREASASQDHVKAENSKLTCIRIATKSQKGDCCAPTNTTVEIVGTNGEEKQNSVARKIVKMTKQPAKKKPPPSREKKVTRTILAILLAFIITWTPYNVMVLINSFCTSCIPNTVWTIGYWLCYINSTINPACYALCNATFKKTFKHLLMCHYKNIGATR</sequence>
<dbReference type="GO" id="GO:0007197">
    <property type="term" value="P:adenylate cyclase-inhibiting G protein-coupled acetylcholine receptor signaling pathway"/>
    <property type="evidence" value="ECO:0007669"/>
    <property type="project" value="TreeGrafter"/>
</dbReference>
<feature type="transmembrane region" description="Helical" evidence="14">
    <location>
        <begin position="188"/>
        <end position="212"/>
    </location>
</feature>
<name>A0A7K6USF5_9PASS</name>
<keyword evidence="5 14" id="KW-0770">Synapse</keyword>
<dbReference type="PRINTS" id="PR00539">
    <property type="entry name" value="MUSCRINICM2R"/>
</dbReference>
<keyword evidence="10" id="KW-0325">Glycoprotein</keyword>
<dbReference type="FunFam" id="1.20.1070.10:FF:000041">
    <property type="entry name" value="Muscarinic acetylcholine receptor"/>
    <property type="match status" value="1"/>
</dbReference>
<evidence type="ECO:0000256" key="14">
    <source>
        <dbReference type="RuleBase" id="RU361191"/>
    </source>
</evidence>
<dbReference type="CDD" id="cd15297">
    <property type="entry name" value="7tmA_mAChR_M2"/>
    <property type="match status" value="1"/>
</dbReference>
<keyword evidence="7 14" id="KW-0472">Membrane</keyword>
<evidence type="ECO:0000259" key="16">
    <source>
        <dbReference type="PROSITE" id="PS50262"/>
    </source>
</evidence>
<dbReference type="SUPFAM" id="SSF81321">
    <property type="entry name" value="Family A G protein-coupled receptor-like"/>
    <property type="match status" value="1"/>
</dbReference>
<evidence type="ECO:0000256" key="7">
    <source>
        <dbReference type="ARBA" id="ARBA00023136"/>
    </source>
</evidence>
<keyword evidence="2" id="KW-0597">Phosphoprotein</keyword>
<protein>
    <recommendedName>
        <fullName evidence="14">Muscarinic acetylcholine receptor</fullName>
    </recommendedName>
</protein>
<evidence type="ECO:0000256" key="5">
    <source>
        <dbReference type="ARBA" id="ARBA00023018"/>
    </source>
</evidence>
<dbReference type="OrthoDB" id="10071887at2759"/>
<keyword evidence="18" id="KW-1185">Reference proteome</keyword>
<dbReference type="PANTHER" id="PTHR24247:SF207">
    <property type="entry name" value="MUSCARINIC ACETYLCHOLINE RECEPTOR M2"/>
    <property type="match status" value="1"/>
</dbReference>
<reference evidence="17 18" key="1">
    <citation type="submission" date="2019-09" db="EMBL/GenBank/DDBJ databases">
        <title>Bird 10,000 Genomes (B10K) Project - Family phase.</title>
        <authorList>
            <person name="Zhang G."/>
        </authorList>
    </citation>
    <scope>NUCLEOTIDE SEQUENCE [LARGE SCALE GENOMIC DNA]</scope>
    <source>
        <strain evidence="17">B10K-DU-029-75</strain>
    </source>
</reference>
<dbReference type="PRINTS" id="PR00243">
    <property type="entry name" value="MUSCARINICR"/>
</dbReference>
<dbReference type="PROSITE" id="PS50262">
    <property type="entry name" value="G_PROTEIN_RECEP_F1_2"/>
    <property type="match status" value="1"/>
</dbReference>
<evidence type="ECO:0000256" key="6">
    <source>
        <dbReference type="ARBA" id="ARBA00023040"/>
    </source>
</evidence>
<feature type="compositionally biased region" description="Polar residues" evidence="15">
    <location>
        <begin position="263"/>
        <end position="278"/>
    </location>
</feature>
<dbReference type="GO" id="GO:0006940">
    <property type="term" value="P:regulation of smooth muscle contraction"/>
    <property type="evidence" value="ECO:0007669"/>
    <property type="project" value="TreeGrafter"/>
</dbReference>
<evidence type="ECO:0000256" key="3">
    <source>
        <dbReference type="ARBA" id="ARBA00022692"/>
    </source>
</evidence>
<comment type="similarity">
    <text evidence="14">Belongs to the G-protein coupled receptor 1 family. Muscarinic acetylcholine receptor subfamily.</text>
</comment>
<evidence type="ECO:0000256" key="10">
    <source>
        <dbReference type="ARBA" id="ARBA00023180"/>
    </source>
</evidence>
<keyword evidence="3 13" id="KW-0812">Transmembrane</keyword>
<proteinExistence type="inferred from homology"/>
<evidence type="ECO:0000256" key="2">
    <source>
        <dbReference type="ARBA" id="ARBA00022553"/>
    </source>
</evidence>
<feature type="transmembrane region" description="Helical" evidence="14">
    <location>
        <begin position="101"/>
        <end position="122"/>
    </location>
</feature>
<dbReference type="GO" id="GO:0016907">
    <property type="term" value="F:G protein-coupled acetylcholine receptor activity"/>
    <property type="evidence" value="ECO:0007669"/>
    <property type="project" value="UniProtKB-UniRule"/>
</dbReference>
<feature type="transmembrane region" description="Helical" evidence="14">
    <location>
        <begin position="143"/>
        <end position="168"/>
    </location>
</feature>
<organism evidence="17 18">
    <name type="scientific">Notiomystis cincta</name>
    <dbReference type="NCBI Taxonomy" id="366454"/>
    <lineage>
        <taxon>Eukaryota</taxon>
        <taxon>Metazoa</taxon>
        <taxon>Chordata</taxon>
        <taxon>Craniata</taxon>
        <taxon>Vertebrata</taxon>
        <taxon>Euteleostomi</taxon>
        <taxon>Archelosauria</taxon>
        <taxon>Archosauria</taxon>
        <taxon>Dinosauria</taxon>
        <taxon>Saurischia</taxon>
        <taxon>Theropoda</taxon>
        <taxon>Coelurosauria</taxon>
        <taxon>Aves</taxon>
        <taxon>Neognathae</taxon>
        <taxon>Neoaves</taxon>
        <taxon>Telluraves</taxon>
        <taxon>Australaves</taxon>
        <taxon>Passeriformes</taxon>
        <taxon>Notiomystidae</taxon>
        <taxon>Notiomystis</taxon>
    </lineage>
</organism>
<comment type="caution">
    <text evidence="14">Lacks conserved residue(s) required for the propagation of feature annotation.</text>
</comment>
<dbReference type="InterPro" id="IPR001065">
    <property type="entry name" value="Musac_Ach_M2_rcpt"/>
</dbReference>
<evidence type="ECO:0000256" key="4">
    <source>
        <dbReference type="ARBA" id="ARBA00022989"/>
    </source>
</evidence>
<evidence type="ECO:0000256" key="9">
    <source>
        <dbReference type="ARBA" id="ARBA00023170"/>
    </source>
</evidence>
<evidence type="ECO:0000256" key="11">
    <source>
        <dbReference type="ARBA" id="ARBA00023224"/>
    </source>
</evidence>
<gene>
    <name evidence="17" type="primary">Chrm2</name>
    <name evidence="17" type="ORF">NOTCIN_R10830</name>
</gene>
<dbReference type="FunFam" id="1.20.1070.10:FF:000038">
    <property type="entry name" value="Muscarinic acetylcholine receptor"/>
    <property type="match status" value="1"/>
</dbReference>
<keyword evidence="11 13" id="KW-0807">Transducer</keyword>
<feature type="transmembrane region" description="Helical" evidence="14">
    <location>
        <begin position="388"/>
        <end position="408"/>
    </location>
</feature>
<evidence type="ECO:0000256" key="13">
    <source>
        <dbReference type="RuleBase" id="RU000688"/>
    </source>
</evidence>
<keyword evidence="9 13" id="KW-0675">Receptor</keyword>
<dbReference type="Gene3D" id="1.20.1070.10">
    <property type="entry name" value="Rhodopsin 7-helix transmembrane proteins"/>
    <property type="match status" value="2"/>
</dbReference>
<evidence type="ECO:0000313" key="17">
    <source>
        <dbReference type="EMBL" id="NWX25711.1"/>
    </source>
</evidence>
<keyword evidence="1 14" id="KW-1003">Cell membrane</keyword>
<dbReference type="GO" id="GO:0030425">
    <property type="term" value="C:dendrite"/>
    <property type="evidence" value="ECO:0007669"/>
    <property type="project" value="TreeGrafter"/>
</dbReference>
<evidence type="ECO:0000256" key="8">
    <source>
        <dbReference type="ARBA" id="ARBA00023157"/>
    </source>
</evidence>
<comment type="subcellular location">
    <subcellularLocation>
        <location evidence="14">Cell membrane</location>
        <topology evidence="14">Multi-pass membrane protein</topology>
    </subcellularLocation>
    <subcellularLocation>
        <location evidence="14">Postsynaptic cell membrane</location>
        <topology evidence="14">Multi-pass membrane protein</topology>
    </subcellularLocation>
</comment>
<dbReference type="PANTHER" id="PTHR24247">
    <property type="entry name" value="5-HYDROXYTRYPTAMINE RECEPTOR"/>
    <property type="match status" value="1"/>
</dbReference>
<feature type="transmembrane region" description="Helical" evidence="14">
    <location>
        <begin position="63"/>
        <end position="89"/>
    </location>
</feature>
<evidence type="ECO:0000256" key="12">
    <source>
        <dbReference type="ARBA" id="ARBA00023257"/>
    </source>
</evidence>
<keyword evidence="8" id="KW-1015">Disulfide bond</keyword>
<keyword evidence="12 14" id="KW-0628">Postsynaptic cell membrane</keyword>
<feature type="non-terminal residue" evidence="17">
    <location>
        <position position="465"/>
    </location>
</feature>
<accession>A0A7K6USF5</accession>
<dbReference type="InterPro" id="IPR000276">
    <property type="entry name" value="GPCR_Rhodpsn"/>
</dbReference>
<dbReference type="PROSITE" id="PS00237">
    <property type="entry name" value="G_PROTEIN_RECEP_F1_1"/>
    <property type="match status" value="1"/>
</dbReference>
<dbReference type="GO" id="GO:0007187">
    <property type="term" value="P:G protein-coupled receptor signaling pathway, coupled to cyclic nucleotide second messenger"/>
    <property type="evidence" value="ECO:0007669"/>
    <property type="project" value="TreeGrafter"/>
</dbReference>
<dbReference type="InterPro" id="IPR017452">
    <property type="entry name" value="GPCR_Rhodpsn_7TM"/>
</dbReference>
<comment type="caution">
    <text evidence="17">The sequence shown here is derived from an EMBL/GenBank/DDBJ whole genome shotgun (WGS) entry which is preliminary data.</text>
</comment>
<feature type="non-terminal residue" evidence="17">
    <location>
        <position position="1"/>
    </location>
</feature>
<evidence type="ECO:0000313" key="18">
    <source>
        <dbReference type="Proteomes" id="UP000579558"/>
    </source>
</evidence>
<dbReference type="InterPro" id="IPR000995">
    <property type="entry name" value="Musac_Ach_rcpt"/>
</dbReference>
<feature type="region of interest" description="Disordered" evidence="15">
    <location>
        <begin position="223"/>
        <end position="294"/>
    </location>
</feature>
<dbReference type="PRINTS" id="PR00237">
    <property type="entry name" value="GPCRRHODOPSN"/>
</dbReference>
<comment type="function">
    <text evidence="14">The muscarinic acetylcholine receptor mediates various cellular responses, including inhibition of adenylate cyclase, breakdown of phosphoinositides and modulation of potassium channels through the action of G proteins.</text>
</comment>
<dbReference type="GO" id="GO:0008016">
    <property type="term" value="P:regulation of heart contraction"/>
    <property type="evidence" value="ECO:0007669"/>
    <property type="project" value="InterPro"/>
</dbReference>
<dbReference type="GO" id="GO:0045211">
    <property type="term" value="C:postsynaptic membrane"/>
    <property type="evidence" value="ECO:0007669"/>
    <property type="project" value="UniProtKB-SubCell"/>
</dbReference>
<dbReference type="SMART" id="SM01381">
    <property type="entry name" value="7TM_GPCR_Srsx"/>
    <property type="match status" value="1"/>
</dbReference>
<dbReference type="EMBL" id="VZRX01001034">
    <property type="protein sequence ID" value="NWX25711.1"/>
    <property type="molecule type" value="Genomic_DNA"/>
</dbReference>
<dbReference type="Pfam" id="PF00001">
    <property type="entry name" value="7tm_1"/>
    <property type="match status" value="1"/>
</dbReference>
<keyword evidence="4 14" id="KW-1133">Transmembrane helix</keyword>
<dbReference type="Proteomes" id="UP000579558">
    <property type="component" value="Unassembled WGS sequence"/>
</dbReference>
<evidence type="ECO:0000256" key="1">
    <source>
        <dbReference type="ARBA" id="ARBA00022475"/>
    </source>
</evidence>
<feature type="transmembrane region" description="Helical" evidence="14">
    <location>
        <begin position="26"/>
        <end position="51"/>
    </location>
</feature>
<dbReference type="AlphaFoldDB" id="A0A7K6USF5"/>
<evidence type="ECO:0000256" key="15">
    <source>
        <dbReference type="SAM" id="MobiDB-lite"/>
    </source>
</evidence>